<proteinExistence type="predicted"/>
<reference evidence="2 3" key="1">
    <citation type="journal article" date="2014" name="FEMS Microbiol. Ecol.">
        <title>Sphaerotilus natans encrusted with nanoball-shaped Fe(III) oxide minerals formed by nitrate-reducing mixotrophic Fe(II) oxidation.</title>
        <authorList>
            <person name="Park S."/>
            <person name="Kim D.H."/>
            <person name="Lee J.H."/>
            <person name="Hur H.G."/>
        </authorList>
    </citation>
    <scope>NUCLEOTIDE SEQUENCE [LARGE SCALE GENOMIC DNA]</scope>
    <source>
        <strain evidence="2 3">DSM 6575</strain>
    </source>
</reference>
<dbReference type="Proteomes" id="UP000026714">
    <property type="component" value="Unassembled WGS sequence"/>
</dbReference>
<name>A0A059KMS8_9BURK</name>
<organism evidence="2 3">
    <name type="scientific">Sphaerotilus natans subsp. natans DSM 6575</name>
    <dbReference type="NCBI Taxonomy" id="1286631"/>
    <lineage>
        <taxon>Bacteria</taxon>
        <taxon>Pseudomonadati</taxon>
        <taxon>Pseudomonadota</taxon>
        <taxon>Betaproteobacteria</taxon>
        <taxon>Burkholderiales</taxon>
        <taxon>Sphaerotilaceae</taxon>
        <taxon>Sphaerotilus</taxon>
    </lineage>
</organism>
<dbReference type="AlphaFoldDB" id="A0A059KMS8"/>
<feature type="region of interest" description="Disordered" evidence="1">
    <location>
        <begin position="33"/>
        <end position="55"/>
    </location>
</feature>
<accession>A0A059KMS8</accession>
<evidence type="ECO:0000256" key="1">
    <source>
        <dbReference type="SAM" id="MobiDB-lite"/>
    </source>
</evidence>
<protein>
    <submittedName>
        <fullName evidence="2">Uncharacterized protein</fullName>
    </submittedName>
</protein>
<comment type="caution">
    <text evidence="2">The sequence shown here is derived from an EMBL/GenBank/DDBJ whole genome shotgun (WGS) entry which is preliminary data.</text>
</comment>
<evidence type="ECO:0000313" key="3">
    <source>
        <dbReference type="Proteomes" id="UP000026714"/>
    </source>
</evidence>
<sequence>MCRSGTLLFRGRHVHVDEPFGFSLTKIDRCASSRPREAELAPARSSTQAPGVGRPVQTRHAWCESGIIAPSWQHVEELRSAPWCTPGSGVGRQR</sequence>
<evidence type="ECO:0000313" key="2">
    <source>
        <dbReference type="EMBL" id="KDB52413.1"/>
    </source>
</evidence>
<keyword evidence="3" id="KW-1185">Reference proteome</keyword>
<gene>
    <name evidence="2" type="ORF">X805_20280</name>
</gene>
<dbReference type="EMBL" id="AZRA01000050">
    <property type="protein sequence ID" value="KDB52413.1"/>
    <property type="molecule type" value="Genomic_DNA"/>
</dbReference>